<dbReference type="SUPFAM" id="SSF103506">
    <property type="entry name" value="Mitochondrial carrier"/>
    <property type="match status" value="1"/>
</dbReference>
<dbReference type="PANTHER" id="PTHR45624">
    <property type="entry name" value="MITOCHONDRIAL BASIC AMINO ACIDS TRANSPORTER-RELATED"/>
    <property type="match status" value="1"/>
</dbReference>
<dbReference type="Gene3D" id="1.50.40.10">
    <property type="entry name" value="Mitochondrial carrier domain"/>
    <property type="match status" value="1"/>
</dbReference>
<keyword evidence="4 9" id="KW-0812">Transmembrane</keyword>
<evidence type="ECO:0000256" key="9">
    <source>
        <dbReference type="PROSITE-ProRule" id="PRU00282"/>
    </source>
</evidence>
<name>A0A0L0SF65_ALLM3</name>
<keyword evidence="8 9" id="KW-0472">Membrane</keyword>
<evidence type="ECO:0000313" key="12">
    <source>
        <dbReference type="Proteomes" id="UP000054350"/>
    </source>
</evidence>
<evidence type="ECO:0000256" key="6">
    <source>
        <dbReference type="ARBA" id="ARBA00022989"/>
    </source>
</evidence>
<keyword evidence="3 10" id="KW-0813">Transport</keyword>
<dbReference type="Pfam" id="PF00153">
    <property type="entry name" value="Mito_carr"/>
    <property type="match status" value="3"/>
</dbReference>
<dbReference type="eggNOG" id="KOG0762">
    <property type="taxonomic scope" value="Eukaryota"/>
</dbReference>
<feature type="repeat" description="Solcar" evidence="9">
    <location>
        <begin position="4"/>
        <end position="112"/>
    </location>
</feature>
<evidence type="ECO:0000256" key="2">
    <source>
        <dbReference type="ARBA" id="ARBA00006375"/>
    </source>
</evidence>
<gene>
    <name evidence="11" type="ORF">AMAG_06897</name>
</gene>
<proteinExistence type="inferred from homology"/>
<evidence type="ECO:0000256" key="5">
    <source>
        <dbReference type="ARBA" id="ARBA00022737"/>
    </source>
</evidence>
<evidence type="ECO:0000256" key="7">
    <source>
        <dbReference type="ARBA" id="ARBA00023128"/>
    </source>
</evidence>
<evidence type="ECO:0000256" key="1">
    <source>
        <dbReference type="ARBA" id="ARBA00004225"/>
    </source>
</evidence>
<dbReference type="EMBL" id="GG745337">
    <property type="protein sequence ID" value="KNE61146.1"/>
    <property type="molecule type" value="Genomic_DNA"/>
</dbReference>
<dbReference type="InterPro" id="IPR050567">
    <property type="entry name" value="Mitochondrial_Carrier"/>
</dbReference>
<evidence type="ECO:0000256" key="8">
    <source>
        <dbReference type="ARBA" id="ARBA00023136"/>
    </source>
</evidence>
<evidence type="ECO:0000256" key="10">
    <source>
        <dbReference type="RuleBase" id="RU000488"/>
    </source>
</evidence>
<sequence length="541" mass="57552">MAAEAPLHVFVGGTFGGIAQVLVGYPFDSVKVMMQTGATAAVPSVAAVSPSGAATATLAAPIVRAPSPVQVLQATLRAEGVRGLFKGVASPMAGVGVCNAVLFTAQSTFNTHVRPGDRSPTKFAITGTMSGLVISLLSCPMELLKVRMQAQPLAGSSASVPRYTGVVDCLIKTVRADGLRRGIYRGWTMTALRDMPSFAAYFATYEALRQYDVSPFISGGLAGIACWLPCYPQDVLKSRIQTAPSTVPWRVVAASYLRDHGVRGLWRGLSPTLLRAFPANAATFAVYELYRPNQLPVKIPPTTNLHDQLHTLFDALWAVHPDPQTPLAVTRIRAATQSTIGGIPTRTVSRVLPDGKAGTGVAWSGRSIGAGRIVALYPGTLYGMGDPVLVPSIANRYVLRKDGVFVDGKPRGVSTRIYQMLARRYGPSDAKNPLAIGQYINNGTAMLPANVAHVEVDLPLATLPLHWYQYVPNAPYAPHSIITGDDARYPRLAGPSYDPSRCDATCMDGCEAGTLPLVALVTTRAVVDGDELLSTYHAVVE</sequence>
<comment type="similarity">
    <text evidence="2 10">Belongs to the mitochondrial carrier (TC 2.A.29) family.</text>
</comment>
<dbReference type="PROSITE" id="PS50920">
    <property type="entry name" value="SOLCAR"/>
    <property type="match status" value="3"/>
</dbReference>
<dbReference type="OrthoDB" id="14252at2759"/>
<protein>
    <submittedName>
        <fullName evidence="11">Uncharacterized protein</fullName>
    </submittedName>
</protein>
<keyword evidence="6" id="KW-1133">Transmembrane helix</keyword>
<keyword evidence="12" id="KW-1185">Reference proteome</keyword>
<dbReference type="VEuPathDB" id="FungiDB:AMAG_06897"/>
<accession>A0A0L0SF65</accession>
<dbReference type="InterPro" id="IPR023395">
    <property type="entry name" value="MCP_dom_sf"/>
</dbReference>
<evidence type="ECO:0000256" key="3">
    <source>
        <dbReference type="ARBA" id="ARBA00022448"/>
    </source>
</evidence>
<comment type="subcellular location">
    <subcellularLocation>
        <location evidence="1">Mitochondrion membrane</location>
        <topology evidence="1">Multi-pass membrane protein</topology>
    </subcellularLocation>
</comment>
<dbReference type="GO" id="GO:0022857">
    <property type="term" value="F:transmembrane transporter activity"/>
    <property type="evidence" value="ECO:0007669"/>
    <property type="project" value="TreeGrafter"/>
</dbReference>
<keyword evidence="7" id="KW-0496">Mitochondrion</keyword>
<dbReference type="Proteomes" id="UP000054350">
    <property type="component" value="Unassembled WGS sequence"/>
</dbReference>
<keyword evidence="5" id="KW-0677">Repeat</keyword>
<dbReference type="InterPro" id="IPR018108">
    <property type="entry name" value="MCP_transmembrane"/>
</dbReference>
<reference evidence="11 12" key="1">
    <citation type="submission" date="2009-11" db="EMBL/GenBank/DDBJ databases">
        <title>Annotation of Allomyces macrogynus ATCC 38327.</title>
        <authorList>
            <consortium name="The Broad Institute Genome Sequencing Platform"/>
            <person name="Russ C."/>
            <person name="Cuomo C."/>
            <person name="Burger G."/>
            <person name="Gray M.W."/>
            <person name="Holland P.W.H."/>
            <person name="King N."/>
            <person name="Lang F.B.F."/>
            <person name="Roger A.J."/>
            <person name="Ruiz-Trillo I."/>
            <person name="Young S.K."/>
            <person name="Zeng Q."/>
            <person name="Gargeya S."/>
            <person name="Fitzgerald M."/>
            <person name="Haas B."/>
            <person name="Abouelleil A."/>
            <person name="Alvarado L."/>
            <person name="Arachchi H.M."/>
            <person name="Berlin A."/>
            <person name="Chapman S.B."/>
            <person name="Gearin G."/>
            <person name="Goldberg J."/>
            <person name="Griggs A."/>
            <person name="Gujja S."/>
            <person name="Hansen M."/>
            <person name="Heiman D."/>
            <person name="Howarth C."/>
            <person name="Larimer J."/>
            <person name="Lui A."/>
            <person name="MacDonald P.J.P."/>
            <person name="McCowen C."/>
            <person name="Montmayeur A."/>
            <person name="Murphy C."/>
            <person name="Neiman D."/>
            <person name="Pearson M."/>
            <person name="Priest M."/>
            <person name="Roberts A."/>
            <person name="Saif S."/>
            <person name="Shea T."/>
            <person name="Sisk P."/>
            <person name="Stolte C."/>
            <person name="Sykes S."/>
            <person name="Wortman J."/>
            <person name="Nusbaum C."/>
            <person name="Birren B."/>
        </authorList>
    </citation>
    <scope>NUCLEOTIDE SEQUENCE [LARGE SCALE GENOMIC DNA]</scope>
    <source>
        <strain evidence="11 12">ATCC 38327</strain>
    </source>
</reference>
<feature type="repeat" description="Solcar" evidence="9">
    <location>
        <begin position="118"/>
        <end position="211"/>
    </location>
</feature>
<dbReference type="GO" id="GO:0031966">
    <property type="term" value="C:mitochondrial membrane"/>
    <property type="evidence" value="ECO:0007669"/>
    <property type="project" value="UniProtKB-SubCell"/>
</dbReference>
<dbReference type="AlphaFoldDB" id="A0A0L0SF65"/>
<evidence type="ECO:0000256" key="4">
    <source>
        <dbReference type="ARBA" id="ARBA00022692"/>
    </source>
</evidence>
<feature type="repeat" description="Solcar" evidence="9">
    <location>
        <begin position="213"/>
        <end position="293"/>
    </location>
</feature>
<reference evidence="12" key="2">
    <citation type="submission" date="2009-11" db="EMBL/GenBank/DDBJ databases">
        <title>The Genome Sequence of Allomyces macrogynus strain ATCC 38327.</title>
        <authorList>
            <consortium name="The Broad Institute Genome Sequencing Platform"/>
            <person name="Russ C."/>
            <person name="Cuomo C."/>
            <person name="Shea T."/>
            <person name="Young S.K."/>
            <person name="Zeng Q."/>
            <person name="Koehrsen M."/>
            <person name="Haas B."/>
            <person name="Borodovsky M."/>
            <person name="Guigo R."/>
            <person name="Alvarado L."/>
            <person name="Berlin A."/>
            <person name="Borenstein D."/>
            <person name="Chen Z."/>
            <person name="Engels R."/>
            <person name="Freedman E."/>
            <person name="Gellesch M."/>
            <person name="Goldberg J."/>
            <person name="Griggs A."/>
            <person name="Gujja S."/>
            <person name="Heiman D."/>
            <person name="Hepburn T."/>
            <person name="Howarth C."/>
            <person name="Jen D."/>
            <person name="Larson L."/>
            <person name="Lewis B."/>
            <person name="Mehta T."/>
            <person name="Park D."/>
            <person name="Pearson M."/>
            <person name="Roberts A."/>
            <person name="Saif S."/>
            <person name="Shenoy N."/>
            <person name="Sisk P."/>
            <person name="Stolte C."/>
            <person name="Sykes S."/>
            <person name="Walk T."/>
            <person name="White J."/>
            <person name="Yandava C."/>
            <person name="Burger G."/>
            <person name="Gray M.W."/>
            <person name="Holland P.W.H."/>
            <person name="King N."/>
            <person name="Lang F.B.F."/>
            <person name="Roger A.J."/>
            <person name="Ruiz-Trillo I."/>
            <person name="Lander E."/>
            <person name="Nusbaum C."/>
        </authorList>
    </citation>
    <scope>NUCLEOTIDE SEQUENCE [LARGE SCALE GENOMIC DNA]</scope>
    <source>
        <strain evidence="12">ATCC 38327</strain>
    </source>
</reference>
<organism evidence="11 12">
    <name type="scientific">Allomyces macrogynus (strain ATCC 38327)</name>
    <name type="common">Allomyces javanicus var. macrogynus</name>
    <dbReference type="NCBI Taxonomy" id="578462"/>
    <lineage>
        <taxon>Eukaryota</taxon>
        <taxon>Fungi</taxon>
        <taxon>Fungi incertae sedis</taxon>
        <taxon>Blastocladiomycota</taxon>
        <taxon>Blastocladiomycetes</taxon>
        <taxon>Blastocladiales</taxon>
        <taxon>Blastocladiaceae</taxon>
        <taxon>Allomyces</taxon>
    </lineage>
</organism>
<evidence type="ECO:0000313" key="11">
    <source>
        <dbReference type="EMBL" id="KNE61146.1"/>
    </source>
</evidence>